<evidence type="ECO:0000313" key="2">
    <source>
        <dbReference type="EMBL" id="GAN79128.1"/>
    </source>
</evidence>
<comment type="caution">
    <text evidence="2">The sequence shown here is derived from an EMBL/GenBank/DDBJ whole genome shotgun (WGS) entry which is preliminary data.</text>
</comment>
<proteinExistence type="predicted"/>
<dbReference type="AlphaFoldDB" id="A0A0D6PD55"/>
<dbReference type="InterPro" id="IPR018687">
    <property type="entry name" value="DUF2177_membr"/>
</dbReference>
<keyword evidence="3" id="KW-1185">Reference proteome</keyword>
<dbReference type="Pfam" id="PF09945">
    <property type="entry name" value="DUF2177"/>
    <property type="match status" value="1"/>
</dbReference>
<feature type="transmembrane region" description="Helical" evidence="1">
    <location>
        <begin position="47"/>
        <end position="65"/>
    </location>
</feature>
<reference evidence="2 3" key="1">
    <citation type="submission" date="2012-11" db="EMBL/GenBank/DDBJ databases">
        <title>Whole genome sequence of Acidocella aminolytica 101 = DSM 11237.</title>
        <authorList>
            <person name="Azuma Y."/>
            <person name="Higashiura N."/>
            <person name="Hirakawa H."/>
            <person name="Matsushita K."/>
        </authorList>
    </citation>
    <scope>NUCLEOTIDE SEQUENCE [LARGE SCALE GENOMIC DNA]</scope>
    <source>
        <strain evidence="3">101 / DSM 11237</strain>
    </source>
</reference>
<dbReference type="EMBL" id="BANC01000017">
    <property type="protein sequence ID" value="GAN79128.1"/>
    <property type="molecule type" value="Genomic_DNA"/>
</dbReference>
<protein>
    <recommendedName>
        <fullName evidence="4">DUF2177 domain-containing protein</fullName>
    </recommendedName>
</protein>
<dbReference type="Proteomes" id="UP000032668">
    <property type="component" value="Unassembled WGS sequence"/>
</dbReference>
<keyword evidence="1" id="KW-0812">Transmembrane</keyword>
<evidence type="ECO:0008006" key="4">
    <source>
        <dbReference type="Google" id="ProtNLM"/>
    </source>
</evidence>
<feature type="transmembrane region" description="Helical" evidence="1">
    <location>
        <begin position="72"/>
        <end position="88"/>
    </location>
</feature>
<evidence type="ECO:0000256" key="1">
    <source>
        <dbReference type="SAM" id="Phobius"/>
    </source>
</evidence>
<organism evidence="2 3">
    <name type="scientific">Acidocella aminolytica 101 = DSM 11237</name>
    <dbReference type="NCBI Taxonomy" id="1120923"/>
    <lineage>
        <taxon>Bacteria</taxon>
        <taxon>Pseudomonadati</taxon>
        <taxon>Pseudomonadota</taxon>
        <taxon>Alphaproteobacteria</taxon>
        <taxon>Acetobacterales</taxon>
        <taxon>Acidocellaceae</taxon>
        <taxon>Acidocella</taxon>
    </lineage>
</organism>
<evidence type="ECO:0000313" key="3">
    <source>
        <dbReference type="Proteomes" id="UP000032668"/>
    </source>
</evidence>
<dbReference type="OrthoDB" id="166547at2"/>
<feature type="transmembrane region" description="Helical" evidence="1">
    <location>
        <begin position="108"/>
        <end position="130"/>
    </location>
</feature>
<sequence>MKLFFTAYATVACAFLALDAVWLSLMGPRLYKPFLQGLLADAVRPAPAILFYVLYIAGIVIFAVLPSEKPAMALLRGAAFGLVAYGTYDLTNQATLRVWPVMITLADLSWGAFATGVAASLASVACVWLVRS</sequence>
<dbReference type="STRING" id="1120923.SAMN02746095_00962"/>
<gene>
    <name evidence="2" type="ORF">Aam_017_033</name>
</gene>
<name>A0A0D6PD55_9PROT</name>
<dbReference type="RefSeq" id="WP_048877593.1">
    <property type="nucleotide sequence ID" value="NZ_BANC01000017.1"/>
</dbReference>
<keyword evidence="1" id="KW-1133">Transmembrane helix</keyword>
<accession>A0A0D6PD55</accession>
<keyword evidence="1" id="KW-0472">Membrane</keyword>